<keyword evidence="1" id="KW-1133">Transmembrane helix</keyword>
<feature type="transmembrane region" description="Helical" evidence="1">
    <location>
        <begin position="140"/>
        <end position="163"/>
    </location>
</feature>
<proteinExistence type="predicted"/>
<dbReference type="Proteomes" id="UP000494301">
    <property type="component" value="Unassembled WGS sequence"/>
</dbReference>
<evidence type="ECO:0008006" key="4">
    <source>
        <dbReference type="Google" id="ProtNLM"/>
    </source>
</evidence>
<reference evidence="2 3" key="1">
    <citation type="submission" date="2020-04" db="EMBL/GenBank/DDBJ databases">
        <authorList>
            <person name="Depoorter E."/>
        </authorList>
    </citation>
    <scope>NUCLEOTIDE SEQUENCE [LARGE SCALE GENOMIC DNA]</scope>
    <source>
        <strain evidence="2 3">BCC0217</strain>
    </source>
</reference>
<protein>
    <recommendedName>
        <fullName evidence="4">Transmembrane protein</fullName>
    </recommendedName>
</protein>
<gene>
    <name evidence="2" type="ORF">BLA3211_07036</name>
</gene>
<sequence length="392" mass="45267">MNWSMPRGDRFTRLSPDARVEQLPLITPQNDPALQPTDAAGFEKQIELLRAQSDHIGLPGITLAMWPPSICFRDDVSDPCMFNERYIEPDFWRGRCSLVLYFCALMHNFILALVVYGLFGDSVAANLARGNYLAALLPSALFYAFFLLILGYFFWICFLGAAASTLRFNRTAQVIHVPGIKGEVLHLNWRDVRPFTETGQSLNGYFQLRLYFPQPRQMFLNVSKEFIRRYYSRPFNVGGNFASGDSTTFWANLDRLEFIRRYMEFGLEAIQPDEQMRRLGRVRKPSGFLGSLPNPDWWDLYVSGPFMRLLYWCATGPLIDWWVTRKKATYLWPEEVERLCAPDADLSEFDTTPVKSRTDVFYRYAGERGYELVDAKGQPIHTPVSLKPSNYL</sequence>
<evidence type="ECO:0000313" key="3">
    <source>
        <dbReference type="Proteomes" id="UP000494301"/>
    </source>
</evidence>
<organism evidence="2 3">
    <name type="scientific">Burkholderia aenigmatica</name>
    <dbReference type="NCBI Taxonomy" id="2015348"/>
    <lineage>
        <taxon>Bacteria</taxon>
        <taxon>Pseudomonadati</taxon>
        <taxon>Pseudomonadota</taxon>
        <taxon>Betaproteobacteria</taxon>
        <taxon>Burkholderiales</taxon>
        <taxon>Burkholderiaceae</taxon>
        <taxon>Burkholderia</taxon>
        <taxon>Burkholderia cepacia complex</taxon>
    </lineage>
</organism>
<evidence type="ECO:0000313" key="2">
    <source>
        <dbReference type="EMBL" id="CAB3972555.1"/>
    </source>
</evidence>
<feature type="transmembrane region" description="Helical" evidence="1">
    <location>
        <begin position="98"/>
        <end position="120"/>
    </location>
</feature>
<accession>A0A6J5JN02</accession>
<evidence type="ECO:0000256" key="1">
    <source>
        <dbReference type="SAM" id="Phobius"/>
    </source>
</evidence>
<keyword evidence="1" id="KW-0812">Transmembrane</keyword>
<dbReference type="EMBL" id="CABWIL020000033">
    <property type="protein sequence ID" value="CAB3972555.1"/>
    <property type="molecule type" value="Genomic_DNA"/>
</dbReference>
<name>A0A6J5JN02_9BURK</name>
<keyword evidence="1" id="KW-0472">Membrane</keyword>
<dbReference type="AlphaFoldDB" id="A0A6J5JN02"/>